<dbReference type="InterPro" id="IPR013424">
    <property type="entry name" value="Ice-binding_C"/>
</dbReference>
<sequence>MNKIFRVMLLTLCAIITSQSQAGLIYGVQQNNPNLVLIDTMTGLISNVGLLPAGANVLDPVQGLTGMANGTLLYTDGNALPGVHMLNPSNAGLIMSYALPGVADRGGLSFDTPSNSLFSVNNGGPIAQQTGLGGAVNLGFIPVIGPNFPGGMGGDDFGRHFAQGRNTIVGGNFINEFNPVTGAVLNTLPLPNNVDISGMAYDGTFLYVSELSTNFLYTLDPNTGAVFNVVPYAGGPLTALAAVVPEPSSLALFCLVGLCLVSVRKKLKGVTENALFS</sequence>
<gene>
    <name evidence="3" type="ORF">B9G39_03520</name>
</gene>
<dbReference type="RefSeq" id="WP_094786071.1">
    <property type="nucleotide sequence ID" value="NZ_NDXW01000001.1"/>
</dbReference>
<dbReference type="AlphaFoldDB" id="A0A4P9VJC3"/>
<evidence type="ECO:0000313" key="4">
    <source>
        <dbReference type="Proteomes" id="UP000257039"/>
    </source>
</evidence>
<evidence type="ECO:0000313" key="3">
    <source>
        <dbReference type="EMBL" id="RDH42589.1"/>
    </source>
</evidence>
<dbReference type="Proteomes" id="UP000257039">
    <property type="component" value="Unassembled WGS sequence"/>
</dbReference>
<feature type="chain" id="PRO_5020562502" evidence="1">
    <location>
        <begin position="23"/>
        <end position="277"/>
    </location>
</feature>
<feature type="domain" description="Ice-binding protein C-terminal" evidence="2">
    <location>
        <begin position="244"/>
        <end position="265"/>
    </location>
</feature>
<dbReference type="InterPro" id="IPR011047">
    <property type="entry name" value="Quinoprotein_ADH-like_sf"/>
</dbReference>
<proteinExistence type="predicted"/>
<dbReference type="EMBL" id="NDXW01000001">
    <property type="protein sequence ID" value="RDH42589.1"/>
    <property type="molecule type" value="Genomic_DNA"/>
</dbReference>
<dbReference type="SUPFAM" id="SSF50998">
    <property type="entry name" value="Quinoprotein alcohol dehydrogenase-like"/>
    <property type="match status" value="1"/>
</dbReference>
<evidence type="ECO:0000259" key="2">
    <source>
        <dbReference type="Pfam" id="PF07589"/>
    </source>
</evidence>
<protein>
    <submittedName>
        <fullName evidence="3">PEP-CTERM sorting domain-containing protein</fullName>
    </submittedName>
</protein>
<dbReference type="Pfam" id="PF07589">
    <property type="entry name" value="PEP-CTERM"/>
    <property type="match status" value="1"/>
</dbReference>
<comment type="caution">
    <text evidence="3">The sequence shown here is derived from an EMBL/GenBank/DDBJ whole genome shotgun (WGS) entry which is preliminary data.</text>
</comment>
<dbReference type="NCBIfam" id="TIGR02595">
    <property type="entry name" value="PEP_CTERM"/>
    <property type="match status" value="1"/>
</dbReference>
<keyword evidence="4" id="KW-1185">Reference proteome</keyword>
<reference evidence="3 4" key="1">
    <citation type="submission" date="2017-04" db="EMBL/GenBank/DDBJ databases">
        <title>Draft genome sequence of Zooshikella ganghwensis VG4 isolated from Red Sea sediments.</title>
        <authorList>
            <person name="Rehman Z."/>
            <person name="Alam I."/>
            <person name="Kamau A."/>
            <person name="Bajic V."/>
            <person name="Leiknes T."/>
        </authorList>
    </citation>
    <scope>NUCLEOTIDE SEQUENCE [LARGE SCALE GENOMIC DNA]</scope>
    <source>
        <strain evidence="3 4">VG4</strain>
    </source>
</reference>
<name>A0A4P9VJC3_9GAMM</name>
<organism evidence="3 4">
    <name type="scientific">Zooshikella ganghwensis</name>
    <dbReference type="NCBI Taxonomy" id="202772"/>
    <lineage>
        <taxon>Bacteria</taxon>
        <taxon>Pseudomonadati</taxon>
        <taxon>Pseudomonadota</taxon>
        <taxon>Gammaproteobacteria</taxon>
        <taxon>Oceanospirillales</taxon>
        <taxon>Zooshikellaceae</taxon>
        <taxon>Zooshikella</taxon>
    </lineage>
</organism>
<feature type="signal peptide" evidence="1">
    <location>
        <begin position="1"/>
        <end position="22"/>
    </location>
</feature>
<evidence type="ECO:0000256" key="1">
    <source>
        <dbReference type="SAM" id="SignalP"/>
    </source>
</evidence>
<keyword evidence="1" id="KW-0732">Signal</keyword>
<accession>A0A4P9VJC3</accession>